<proteinExistence type="predicted"/>
<dbReference type="VEuPathDB" id="FungiDB:RhiirA1_543488"/>
<dbReference type="EMBL" id="LLXL01005612">
    <property type="protein sequence ID" value="PKK56446.1"/>
    <property type="molecule type" value="Genomic_DNA"/>
</dbReference>
<comment type="caution">
    <text evidence="1">The sequence shown here is derived from an EMBL/GenBank/DDBJ whole genome shotgun (WGS) entry which is preliminary data.</text>
</comment>
<protein>
    <submittedName>
        <fullName evidence="1">Uncharacterized protein</fullName>
    </submittedName>
</protein>
<dbReference type="SUPFAM" id="SSF47769">
    <property type="entry name" value="SAM/Pointed domain"/>
    <property type="match status" value="1"/>
</dbReference>
<reference evidence="1 2" key="2">
    <citation type="submission" date="2017-10" db="EMBL/GenBank/DDBJ databases">
        <title>Extensive intraspecific genome diversity in a model arbuscular mycorrhizal fungus.</title>
        <authorList>
            <person name="Chen E.C.H."/>
            <person name="Morin E."/>
            <person name="Baudet D."/>
            <person name="Noel J."/>
            <person name="Ndikumana S."/>
            <person name="Charron P."/>
            <person name="St-Onge C."/>
            <person name="Giorgi J."/>
            <person name="Grigoriev I.V."/>
            <person name="Roux C."/>
            <person name="Martin F.M."/>
            <person name="Corradi N."/>
        </authorList>
    </citation>
    <scope>NUCLEOTIDE SEQUENCE [LARGE SCALE GENOMIC DNA]</scope>
    <source>
        <strain evidence="1 2">C2</strain>
    </source>
</reference>
<sequence>MGLSMMSDKLPANVKDWTPAHIKKHLKRHMNNSSYDEDDIEKIEKQNTGGKAFLRLTIQMLTNENGPFKIKFGNATDIMELVEKLKEKQAEEHPTSVEVVTASEFNKLRDNYQKTLKENNRIIDNMLSEIKRLHREEKSIVLNCWVRIRNYYVRII</sequence>
<evidence type="ECO:0000313" key="1">
    <source>
        <dbReference type="EMBL" id="PKK56446.1"/>
    </source>
</evidence>
<name>A0A2N1M476_9GLOM</name>
<dbReference type="Gene3D" id="1.10.150.50">
    <property type="entry name" value="Transcription Factor, Ets-1"/>
    <property type="match status" value="1"/>
</dbReference>
<dbReference type="VEuPathDB" id="FungiDB:RhiirFUN_025302"/>
<dbReference type="VEuPathDB" id="FungiDB:FUN_022701"/>
<dbReference type="Proteomes" id="UP000233469">
    <property type="component" value="Unassembled WGS sequence"/>
</dbReference>
<accession>A0A2N1M476</accession>
<gene>
    <name evidence="1" type="ORF">RhiirC2_721856</name>
</gene>
<reference evidence="1 2" key="1">
    <citation type="submission" date="2016-04" db="EMBL/GenBank/DDBJ databases">
        <title>Genome analyses suggest a sexual origin of heterokaryosis in a supposedly ancient asexual fungus.</title>
        <authorList>
            <person name="Ropars J."/>
            <person name="Sedzielewska K."/>
            <person name="Noel J."/>
            <person name="Charron P."/>
            <person name="Farinelli L."/>
            <person name="Marton T."/>
            <person name="Kruger M."/>
            <person name="Pelin A."/>
            <person name="Brachmann A."/>
            <person name="Corradi N."/>
        </authorList>
    </citation>
    <scope>NUCLEOTIDE SEQUENCE [LARGE SCALE GENOMIC DNA]</scope>
    <source>
        <strain evidence="1 2">C2</strain>
    </source>
</reference>
<dbReference type="InterPro" id="IPR013761">
    <property type="entry name" value="SAM/pointed_sf"/>
</dbReference>
<evidence type="ECO:0000313" key="2">
    <source>
        <dbReference type="Proteomes" id="UP000233469"/>
    </source>
</evidence>
<dbReference type="AlphaFoldDB" id="A0A2N1M476"/>
<organism evidence="1 2">
    <name type="scientific">Rhizophagus irregularis</name>
    <dbReference type="NCBI Taxonomy" id="588596"/>
    <lineage>
        <taxon>Eukaryota</taxon>
        <taxon>Fungi</taxon>
        <taxon>Fungi incertae sedis</taxon>
        <taxon>Mucoromycota</taxon>
        <taxon>Glomeromycotina</taxon>
        <taxon>Glomeromycetes</taxon>
        <taxon>Glomerales</taxon>
        <taxon>Glomeraceae</taxon>
        <taxon>Rhizophagus</taxon>
    </lineage>
</organism>